<gene>
    <name evidence="1" type="ORF">HHI36_023702</name>
</gene>
<dbReference type="EMBL" id="JABFTP020000186">
    <property type="protein sequence ID" value="KAL3290360.1"/>
    <property type="molecule type" value="Genomic_DNA"/>
</dbReference>
<organism evidence="1 2">
    <name type="scientific">Cryptolaemus montrouzieri</name>
    <dbReference type="NCBI Taxonomy" id="559131"/>
    <lineage>
        <taxon>Eukaryota</taxon>
        <taxon>Metazoa</taxon>
        <taxon>Ecdysozoa</taxon>
        <taxon>Arthropoda</taxon>
        <taxon>Hexapoda</taxon>
        <taxon>Insecta</taxon>
        <taxon>Pterygota</taxon>
        <taxon>Neoptera</taxon>
        <taxon>Endopterygota</taxon>
        <taxon>Coleoptera</taxon>
        <taxon>Polyphaga</taxon>
        <taxon>Cucujiformia</taxon>
        <taxon>Coccinelloidea</taxon>
        <taxon>Coccinellidae</taxon>
        <taxon>Scymninae</taxon>
        <taxon>Scymnini</taxon>
        <taxon>Cryptolaemus</taxon>
    </lineage>
</organism>
<sequence length="376" mass="41858">MRTPHIAHSKKFFDTTTEYILMYQNCMVSQEPEVIKPAVNAAQAVLADTLESLHHNIKGLRDRVKENPNTQRGIRKASHIYDIPVTPTYEVDTQTWPYRDDLKETDLIKALRKIIEARDKEISELKKAIAVGPVPMPKKGDQTMVLVSHKLPEGVVGTQWIMTGEQNPQECGHEYHVVSSLPVSIGAPYWGVLAEVPEEEVRKVWKDFEGPVWLLGQETARSWSDVVAGTINRPKLMASQVKSLPAAETTRLRKSALIIPKVEEGYAATLKNFKKQLKNLVILKPIQTIRETRNGAFIVGVKGGSDQALKPTEGVDFMLISEPNRANGMKAILELCLDVSIVALRGHDSHDVASDAGIVRVRVGNMEVMLSCPKHV</sequence>
<keyword evidence="2" id="KW-1185">Reference proteome</keyword>
<evidence type="ECO:0000313" key="2">
    <source>
        <dbReference type="Proteomes" id="UP001516400"/>
    </source>
</evidence>
<dbReference type="AlphaFoldDB" id="A0ABD2PJP4"/>
<name>A0ABD2PJP4_9CUCU</name>
<accession>A0ABD2PJP4</accession>
<evidence type="ECO:0000313" key="1">
    <source>
        <dbReference type="EMBL" id="KAL3290360.1"/>
    </source>
</evidence>
<protein>
    <submittedName>
        <fullName evidence="1">Uncharacterized protein</fullName>
    </submittedName>
</protein>
<reference evidence="1 2" key="1">
    <citation type="journal article" date="2021" name="BMC Biol.">
        <title>Horizontally acquired antibacterial genes associated with adaptive radiation of ladybird beetles.</title>
        <authorList>
            <person name="Li H.S."/>
            <person name="Tang X.F."/>
            <person name="Huang Y.H."/>
            <person name="Xu Z.Y."/>
            <person name="Chen M.L."/>
            <person name="Du X.Y."/>
            <person name="Qiu B.Y."/>
            <person name="Chen P.T."/>
            <person name="Zhang W."/>
            <person name="Slipinski A."/>
            <person name="Escalona H.E."/>
            <person name="Waterhouse R.M."/>
            <person name="Zwick A."/>
            <person name="Pang H."/>
        </authorList>
    </citation>
    <scope>NUCLEOTIDE SEQUENCE [LARGE SCALE GENOMIC DNA]</scope>
    <source>
        <strain evidence="1">SYSU2018</strain>
    </source>
</reference>
<dbReference type="Proteomes" id="UP001516400">
    <property type="component" value="Unassembled WGS sequence"/>
</dbReference>
<proteinExistence type="predicted"/>
<comment type="caution">
    <text evidence="1">The sequence shown here is derived from an EMBL/GenBank/DDBJ whole genome shotgun (WGS) entry which is preliminary data.</text>
</comment>